<name>A0A2P5WXJ1_GOSBA</name>
<feature type="transmembrane region" description="Helical" evidence="1">
    <location>
        <begin position="121"/>
        <end position="141"/>
    </location>
</feature>
<evidence type="ECO:0000256" key="1">
    <source>
        <dbReference type="SAM" id="Phobius"/>
    </source>
</evidence>
<evidence type="ECO:0000313" key="2">
    <source>
        <dbReference type="EMBL" id="PPR95804.1"/>
    </source>
</evidence>
<keyword evidence="1" id="KW-1133">Transmembrane helix</keyword>
<dbReference type="Proteomes" id="UP000239757">
    <property type="component" value="Unassembled WGS sequence"/>
</dbReference>
<organism evidence="2 3">
    <name type="scientific">Gossypium barbadense</name>
    <name type="common">Sea Island cotton</name>
    <name type="synonym">Hibiscus barbadensis</name>
    <dbReference type="NCBI Taxonomy" id="3634"/>
    <lineage>
        <taxon>Eukaryota</taxon>
        <taxon>Viridiplantae</taxon>
        <taxon>Streptophyta</taxon>
        <taxon>Embryophyta</taxon>
        <taxon>Tracheophyta</taxon>
        <taxon>Spermatophyta</taxon>
        <taxon>Magnoliopsida</taxon>
        <taxon>eudicotyledons</taxon>
        <taxon>Gunneridae</taxon>
        <taxon>Pentapetalae</taxon>
        <taxon>rosids</taxon>
        <taxon>malvids</taxon>
        <taxon>Malvales</taxon>
        <taxon>Malvaceae</taxon>
        <taxon>Malvoideae</taxon>
        <taxon>Gossypium</taxon>
    </lineage>
</organism>
<sequence>MEYKNSYEIVENEDEESPDVSSITKVLEWNDAGEATVIEHIMHIHHLTLSDRVECKKRTCLRCIIALTPGAHTCVGHKHPVFLYTEYTGRCVACGLEFDGLLRFIQKAIFAIFVKNVKIQIFGFIIVQHVILLLMSIVSLMNNGSSNSGVSLKDVKTFMSTLSLLLRRFITIRIAVIVISPV</sequence>
<accession>A0A2P5WXJ1</accession>
<evidence type="ECO:0000313" key="3">
    <source>
        <dbReference type="Proteomes" id="UP000239757"/>
    </source>
</evidence>
<dbReference type="OrthoDB" id="10502913at2759"/>
<dbReference type="AlphaFoldDB" id="A0A2P5WXJ1"/>
<keyword evidence="1" id="KW-0472">Membrane</keyword>
<gene>
    <name evidence="2" type="ORF">GOBAR_AA24876</name>
</gene>
<keyword evidence="1" id="KW-0812">Transmembrane</keyword>
<reference evidence="2 3" key="1">
    <citation type="submission" date="2015-01" db="EMBL/GenBank/DDBJ databases">
        <title>Genome of allotetraploid Gossypium barbadense reveals genomic plasticity and fiber elongation in cotton evolution.</title>
        <authorList>
            <person name="Chen X."/>
            <person name="Liu X."/>
            <person name="Zhao B."/>
            <person name="Zheng H."/>
            <person name="Hu Y."/>
            <person name="Lu G."/>
            <person name="Yang C."/>
            <person name="Chen J."/>
            <person name="Shan C."/>
            <person name="Zhang L."/>
            <person name="Zhou Y."/>
            <person name="Wang L."/>
            <person name="Guo W."/>
            <person name="Bai Y."/>
            <person name="Ruan J."/>
            <person name="Shangguan X."/>
            <person name="Mao Y."/>
            <person name="Jiang J."/>
            <person name="Zhu Y."/>
            <person name="Lei J."/>
            <person name="Kang H."/>
            <person name="Chen S."/>
            <person name="He X."/>
            <person name="Wang R."/>
            <person name="Wang Y."/>
            <person name="Chen J."/>
            <person name="Wang L."/>
            <person name="Yu S."/>
            <person name="Wang B."/>
            <person name="Wei J."/>
            <person name="Song S."/>
            <person name="Lu X."/>
            <person name="Gao Z."/>
            <person name="Gu W."/>
            <person name="Deng X."/>
            <person name="Ma D."/>
            <person name="Wang S."/>
            <person name="Liang W."/>
            <person name="Fang L."/>
            <person name="Cai C."/>
            <person name="Zhu X."/>
            <person name="Zhou B."/>
            <person name="Zhang Y."/>
            <person name="Chen Z."/>
            <person name="Xu S."/>
            <person name="Zhu R."/>
            <person name="Wang S."/>
            <person name="Zhang T."/>
            <person name="Zhao G."/>
        </authorList>
    </citation>
    <scope>NUCLEOTIDE SEQUENCE [LARGE SCALE GENOMIC DNA]</scope>
    <source>
        <strain evidence="3">cv. Xinhai21</strain>
        <tissue evidence="2">Leaf</tissue>
    </source>
</reference>
<protein>
    <submittedName>
        <fullName evidence="2">Uncharacterized protein</fullName>
    </submittedName>
</protein>
<dbReference type="EMBL" id="KZ666180">
    <property type="protein sequence ID" value="PPR95804.1"/>
    <property type="molecule type" value="Genomic_DNA"/>
</dbReference>
<proteinExistence type="predicted"/>